<dbReference type="Pfam" id="PF08544">
    <property type="entry name" value="GHMP_kinases_C"/>
    <property type="match status" value="1"/>
</dbReference>
<dbReference type="GO" id="GO:0005524">
    <property type="term" value="F:ATP binding"/>
    <property type="evidence" value="ECO:0007669"/>
    <property type="project" value="UniProtKB-UniRule"/>
</dbReference>
<keyword evidence="11 13" id="KW-0753">Steroid metabolism</keyword>
<dbReference type="InterPro" id="IPR036554">
    <property type="entry name" value="GHMP_kinase_C_sf"/>
</dbReference>
<dbReference type="InterPro" id="IPR014721">
    <property type="entry name" value="Ribsml_uS5_D2-typ_fold_subgr"/>
</dbReference>
<organism evidence="16 17">
    <name type="scientific">Dekkera bruxellensis</name>
    <name type="common">Brettanomyces custersii</name>
    <dbReference type="NCBI Taxonomy" id="5007"/>
    <lineage>
        <taxon>Eukaryota</taxon>
        <taxon>Fungi</taxon>
        <taxon>Dikarya</taxon>
        <taxon>Ascomycota</taxon>
        <taxon>Saccharomycotina</taxon>
        <taxon>Pichiomycetes</taxon>
        <taxon>Pichiales</taxon>
        <taxon>Pichiaceae</taxon>
        <taxon>Brettanomyces</taxon>
    </lineage>
</organism>
<dbReference type="InterPro" id="IPR006204">
    <property type="entry name" value="GHMP_kinase_N_dom"/>
</dbReference>
<evidence type="ECO:0000256" key="13">
    <source>
        <dbReference type="PIRNR" id="PIRNR017288"/>
    </source>
</evidence>
<dbReference type="GO" id="GO:0006696">
    <property type="term" value="P:ergosterol biosynthetic process"/>
    <property type="evidence" value="ECO:0007669"/>
    <property type="project" value="TreeGrafter"/>
</dbReference>
<dbReference type="Pfam" id="PF00288">
    <property type="entry name" value="GHMP_kinases_N"/>
    <property type="match status" value="1"/>
</dbReference>
<dbReference type="GO" id="GO:0010142">
    <property type="term" value="P:farnesyl diphosphate biosynthetic process, mevalonate pathway"/>
    <property type="evidence" value="ECO:0007669"/>
    <property type="project" value="TreeGrafter"/>
</dbReference>
<keyword evidence="7 13" id="KW-0418">Kinase</keyword>
<evidence type="ECO:0000256" key="1">
    <source>
        <dbReference type="ARBA" id="ARBA00005017"/>
    </source>
</evidence>
<dbReference type="EMBL" id="CABFWN010000006">
    <property type="protein sequence ID" value="VUG19906.1"/>
    <property type="molecule type" value="Genomic_DNA"/>
</dbReference>
<evidence type="ECO:0000256" key="11">
    <source>
        <dbReference type="ARBA" id="ARBA00023221"/>
    </source>
</evidence>
<dbReference type="InterPro" id="IPR035102">
    <property type="entry name" value="Phosphomevalonate_kinase"/>
</dbReference>
<comment type="catalytic activity">
    <reaction evidence="12">
        <text>(R)-5-phosphomevalonate + ATP = (R)-5-diphosphomevalonate + ADP</text>
        <dbReference type="Rhea" id="RHEA:16341"/>
        <dbReference type="ChEBI" id="CHEBI:30616"/>
        <dbReference type="ChEBI" id="CHEBI:57557"/>
        <dbReference type="ChEBI" id="CHEBI:58146"/>
        <dbReference type="ChEBI" id="CHEBI:456216"/>
        <dbReference type="EC" id="2.7.4.2"/>
    </reaction>
    <physiologicalReaction direction="left-to-right" evidence="12">
        <dbReference type="Rhea" id="RHEA:16342"/>
    </physiologicalReaction>
</comment>
<dbReference type="UniPathway" id="UPA00057">
    <property type="reaction ID" value="UER00099"/>
</dbReference>
<feature type="domain" description="GHMP kinase C-terminal" evidence="15">
    <location>
        <begin position="356"/>
        <end position="421"/>
    </location>
</feature>
<keyword evidence="4 13" id="KW-0444">Lipid biosynthesis</keyword>
<dbReference type="Gene3D" id="3.30.230.10">
    <property type="match status" value="1"/>
</dbReference>
<dbReference type="GO" id="GO:0005777">
    <property type="term" value="C:peroxisome"/>
    <property type="evidence" value="ECO:0007669"/>
    <property type="project" value="TreeGrafter"/>
</dbReference>
<keyword evidence="6" id="KW-0547">Nucleotide-binding</keyword>
<feature type="domain" description="GHMP kinase N-terminal" evidence="14">
    <location>
        <begin position="147"/>
        <end position="213"/>
    </location>
</feature>
<comment type="pathway">
    <text evidence="1 13">Isoprenoid biosynthesis; isopentenyl diphosphate biosynthesis via mevalonate pathway; isopentenyl diphosphate from (R)-mevalonate: step 2/3.</text>
</comment>
<dbReference type="Gene3D" id="3.30.70.890">
    <property type="entry name" value="GHMP kinase, C-terminal domain"/>
    <property type="match status" value="1"/>
</dbReference>
<evidence type="ECO:0000313" key="16">
    <source>
        <dbReference type="EMBL" id="VUG19906.1"/>
    </source>
</evidence>
<dbReference type="EC" id="2.7.4.2" evidence="3 13"/>
<evidence type="ECO:0000256" key="9">
    <source>
        <dbReference type="ARBA" id="ARBA00022955"/>
    </source>
</evidence>
<evidence type="ECO:0000259" key="14">
    <source>
        <dbReference type="Pfam" id="PF00288"/>
    </source>
</evidence>
<dbReference type="InterPro" id="IPR020568">
    <property type="entry name" value="Ribosomal_Su5_D2-typ_SF"/>
</dbReference>
<keyword evidence="17" id="KW-1185">Reference proteome</keyword>
<accession>A0A7D9H242</accession>
<reference evidence="16 17" key="1">
    <citation type="submission" date="2019-07" db="EMBL/GenBank/DDBJ databases">
        <authorList>
            <person name="Friedrich A."/>
            <person name="Schacherer J."/>
        </authorList>
    </citation>
    <scope>NUCLEOTIDE SEQUENCE [LARGE SCALE GENOMIC DNA]</scope>
</reference>
<evidence type="ECO:0000256" key="2">
    <source>
        <dbReference type="ARBA" id="ARBA00006495"/>
    </source>
</evidence>
<evidence type="ECO:0000256" key="8">
    <source>
        <dbReference type="ARBA" id="ARBA00022840"/>
    </source>
</evidence>
<dbReference type="Proteomes" id="UP000478008">
    <property type="component" value="Unassembled WGS sequence"/>
</dbReference>
<evidence type="ECO:0000259" key="15">
    <source>
        <dbReference type="Pfam" id="PF08544"/>
    </source>
</evidence>
<dbReference type="NCBIfam" id="TIGR01219">
    <property type="entry name" value="Pmev_kin_ERG8"/>
    <property type="match status" value="1"/>
</dbReference>
<keyword evidence="8" id="KW-0067">ATP-binding</keyword>
<dbReference type="PANTHER" id="PTHR31814">
    <property type="match status" value="1"/>
</dbReference>
<protein>
    <recommendedName>
        <fullName evidence="3 13">Phosphomevalonate kinase</fullName>
        <ecNumber evidence="3 13">2.7.4.2</ecNumber>
    </recommendedName>
</protein>
<dbReference type="SUPFAM" id="SSF54211">
    <property type="entry name" value="Ribosomal protein S5 domain 2-like"/>
    <property type="match status" value="1"/>
</dbReference>
<sequence length="457" mass="49941">MQPKIFSSPGKALLAGGYLVLDPTYEAFVVALSSRMHAAVTTLKKLTSGGQTRITVKSPQFKLGEWTYVIDTNRLPDMDLSEVSGRKNPFVKSTIVTILSYLRPSTSYEIVITIFSDSEYHSQIGSTPRSSSNGKRTFYYHNKPINDVPKTGLGSSAGLVTSLTAALLYCYTGDGFLTNQRQLDTLHNLAQVAHCLAQGKVGSGFDVASAVYGSIVYRRFKPVLINDLVALEPARFSAGLGELIDKTNWNIEHQCCCLVPGIHILMGDVAGGSETPKFVTKVQKWRLENPDRALSVWTALNESNMGLVASLTCLEQFASSNKQEYAKLLEYLDAHSARDISASKKPAIQLLKDVVSSIRSIRKLLKIMTVESGAEIEPDEQTTLLDNCEALDGCLGGVVPGAGGYDAICLLVSENSIKKIIKSSATLAEFQHVHWLRLLEQRHGLIEEQASDFDGLF</sequence>
<keyword evidence="5 13" id="KW-0808">Transferase</keyword>
<evidence type="ECO:0000256" key="7">
    <source>
        <dbReference type="ARBA" id="ARBA00022777"/>
    </source>
</evidence>
<dbReference type="InterPro" id="IPR016005">
    <property type="entry name" value="Erg8"/>
</dbReference>
<dbReference type="PIRSF" id="PIRSF017288">
    <property type="entry name" value="PMK_GHMP_euk"/>
    <property type="match status" value="1"/>
</dbReference>
<dbReference type="PANTHER" id="PTHR31814:SF2">
    <property type="entry name" value="PHOSPHOMEVALONATE KINASE"/>
    <property type="match status" value="1"/>
</dbReference>
<gene>
    <name evidence="16" type="primary">ERG8</name>
    <name evidence="16" type="ORF">DEBR0S6_02938G</name>
</gene>
<keyword evidence="9 13" id="KW-0752">Steroid biosynthesis</keyword>
<dbReference type="InterPro" id="IPR006203">
    <property type="entry name" value="GHMP_knse_ATP-bd_CS"/>
</dbReference>
<evidence type="ECO:0000256" key="12">
    <source>
        <dbReference type="ARBA" id="ARBA00029326"/>
    </source>
</evidence>
<proteinExistence type="inferred from homology"/>
<comment type="similarity">
    <text evidence="2 13">Belongs to the GHMP kinase family. Mevalonate kinase subfamily.</text>
</comment>
<dbReference type="InterPro" id="IPR013750">
    <property type="entry name" value="GHMP_kinase_C_dom"/>
</dbReference>
<evidence type="ECO:0000256" key="6">
    <source>
        <dbReference type="ARBA" id="ARBA00022741"/>
    </source>
</evidence>
<evidence type="ECO:0000256" key="10">
    <source>
        <dbReference type="ARBA" id="ARBA00023098"/>
    </source>
</evidence>
<dbReference type="GO" id="GO:0019287">
    <property type="term" value="P:isopentenyl diphosphate biosynthetic process, mevalonate pathway"/>
    <property type="evidence" value="ECO:0007669"/>
    <property type="project" value="UniProtKB-UniRule"/>
</dbReference>
<name>A0A7D9H242_DEKBR</name>
<dbReference type="PROSITE" id="PS00627">
    <property type="entry name" value="GHMP_KINASES_ATP"/>
    <property type="match status" value="1"/>
</dbReference>
<evidence type="ECO:0000256" key="5">
    <source>
        <dbReference type="ARBA" id="ARBA00022679"/>
    </source>
</evidence>
<evidence type="ECO:0000256" key="4">
    <source>
        <dbReference type="ARBA" id="ARBA00022516"/>
    </source>
</evidence>
<dbReference type="AlphaFoldDB" id="A0A7D9H242"/>
<keyword evidence="10 13" id="KW-0443">Lipid metabolism</keyword>
<evidence type="ECO:0000313" key="17">
    <source>
        <dbReference type="Proteomes" id="UP000478008"/>
    </source>
</evidence>
<evidence type="ECO:0000256" key="3">
    <source>
        <dbReference type="ARBA" id="ARBA00012958"/>
    </source>
</evidence>
<dbReference type="GO" id="GO:0004631">
    <property type="term" value="F:phosphomevalonate kinase activity"/>
    <property type="evidence" value="ECO:0007669"/>
    <property type="project" value="UniProtKB-UniRule"/>
</dbReference>